<dbReference type="InterPro" id="IPR037401">
    <property type="entry name" value="SnoaL-like"/>
</dbReference>
<feature type="domain" description="SnoaL-like" evidence="1">
    <location>
        <begin position="11"/>
        <end position="134"/>
    </location>
</feature>
<gene>
    <name evidence="2" type="ORF">YM304_06090</name>
</gene>
<dbReference type="Gene3D" id="3.10.450.50">
    <property type="match status" value="1"/>
</dbReference>
<reference evidence="2 3" key="1">
    <citation type="journal article" date="2013" name="Int. J. Syst. Evol. Microbiol.">
        <title>Ilumatobacter nonamiense sp. nov. and Ilumatobacter coccineum sp. nov., isolated from seashore sand.</title>
        <authorList>
            <person name="Matsumoto A."/>
            <person name="Kasai H."/>
            <person name="Matsuo Y."/>
            <person name="Shizuri Y."/>
            <person name="Ichikawa N."/>
            <person name="Fujita N."/>
            <person name="Omura S."/>
            <person name="Takahashi Y."/>
        </authorList>
    </citation>
    <scope>NUCLEOTIDE SEQUENCE [LARGE SCALE GENOMIC DNA]</scope>
    <source>
        <strain evidence="3">NBRC 103263 / KCTC 29153 / YM16-304</strain>
    </source>
</reference>
<sequence>MTDEATNARMERLLDVQEITEVLYRYAAAVDRLDADRLATCFHPDATDDHGLFAGPVDEFVPWVMGHVGAWVSTQHDITNPLVDVRGDRATSECHWNGWYRYHDGDGASDELHCGRYVDRFERRDGVWRIAHRTCVTDWSRALGSTRMPIQHRLAGRRDQHDLSYHSWDLELGYRVDAST</sequence>
<proteinExistence type="predicted"/>
<dbReference type="AlphaFoldDB" id="A0A6C7E271"/>
<dbReference type="Pfam" id="PF13577">
    <property type="entry name" value="SnoaL_4"/>
    <property type="match status" value="1"/>
</dbReference>
<organism evidence="2 3">
    <name type="scientific">Ilumatobacter coccineus (strain NBRC 103263 / KCTC 29153 / YM16-304)</name>
    <dbReference type="NCBI Taxonomy" id="1313172"/>
    <lineage>
        <taxon>Bacteria</taxon>
        <taxon>Bacillati</taxon>
        <taxon>Actinomycetota</taxon>
        <taxon>Acidimicrobiia</taxon>
        <taxon>Acidimicrobiales</taxon>
        <taxon>Ilumatobacteraceae</taxon>
        <taxon>Ilumatobacter</taxon>
    </lineage>
</organism>
<dbReference type="CDD" id="cd00531">
    <property type="entry name" value="NTF2_like"/>
    <property type="match status" value="1"/>
</dbReference>
<accession>A0A6C7E271</accession>
<evidence type="ECO:0000259" key="1">
    <source>
        <dbReference type="Pfam" id="PF13577"/>
    </source>
</evidence>
<dbReference type="RefSeq" id="WP_015440171.1">
    <property type="nucleotide sequence ID" value="NC_020520.1"/>
</dbReference>
<dbReference type="Proteomes" id="UP000011863">
    <property type="component" value="Chromosome"/>
</dbReference>
<dbReference type="InterPro" id="IPR032710">
    <property type="entry name" value="NTF2-like_dom_sf"/>
</dbReference>
<keyword evidence="3" id="KW-1185">Reference proteome</keyword>
<dbReference type="EMBL" id="AP012057">
    <property type="protein sequence ID" value="BAN00923.1"/>
    <property type="molecule type" value="Genomic_DNA"/>
</dbReference>
<dbReference type="SUPFAM" id="SSF54427">
    <property type="entry name" value="NTF2-like"/>
    <property type="match status" value="1"/>
</dbReference>
<dbReference type="KEGG" id="aym:YM304_06090"/>
<evidence type="ECO:0000313" key="2">
    <source>
        <dbReference type="EMBL" id="BAN00923.1"/>
    </source>
</evidence>
<name>A0A6C7E271_ILUCY</name>
<dbReference type="OrthoDB" id="1492465at2"/>
<protein>
    <recommendedName>
        <fullName evidence="1">SnoaL-like domain-containing protein</fullName>
    </recommendedName>
</protein>
<evidence type="ECO:0000313" key="3">
    <source>
        <dbReference type="Proteomes" id="UP000011863"/>
    </source>
</evidence>